<dbReference type="AlphaFoldDB" id="A0A8S1BT61"/>
<protein>
    <recommendedName>
        <fullName evidence="3">Mediator of RNA polymerase II transcription subunit 9</fullName>
    </recommendedName>
    <alternativeName>
        <fullName evidence="10">Mediator complex subunit 9</fullName>
    </alternativeName>
</protein>
<comment type="function">
    <text evidence="9">Component of the Mediator complex, a coactivator involved in the regulated transcription of nearly all RNA polymerase II-dependent genes. Mediator functions as a bridge to convey information from gene-specific regulatory proteins to the basal RNA polymerase II transcription machinery. Mediator is recruited to promoters by direct interactions with regulatory proteins and serves as a scaffold for the assembly of a functional preinitiation complex with RNA polymerase II and the general transcription factors.</text>
</comment>
<evidence type="ECO:0000256" key="8">
    <source>
        <dbReference type="ARBA" id="ARBA00023242"/>
    </source>
</evidence>
<dbReference type="Pfam" id="PF07544">
    <property type="entry name" value="Med9"/>
    <property type="match status" value="1"/>
</dbReference>
<accession>A0A8S1BT61</accession>
<keyword evidence="8" id="KW-0539">Nucleus</keyword>
<dbReference type="EMBL" id="CADEPI010000002">
    <property type="protein sequence ID" value="CAB3359757.1"/>
    <property type="molecule type" value="Genomic_DNA"/>
</dbReference>
<dbReference type="GO" id="GO:0003712">
    <property type="term" value="F:transcription coregulator activity"/>
    <property type="evidence" value="ECO:0007669"/>
    <property type="project" value="InterPro"/>
</dbReference>
<gene>
    <name evidence="11" type="ORF">CLODIP_2_CD07931</name>
</gene>
<dbReference type="PANTHER" id="PTHR20844:SF0">
    <property type="entry name" value="MEDIATOR OF RNA POLYMERASE II TRANSCRIPTION SUBUNIT 9"/>
    <property type="match status" value="1"/>
</dbReference>
<evidence type="ECO:0000313" key="12">
    <source>
        <dbReference type="Proteomes" id="UP000494165"/>
    </source>
</evidence>
<dbReference type="InterPro" id="IPR037212">
    <property type="entry name" value="Med7/Med21-like"/>
</dbReference>
<sequence>MDSAEPKTVTNGHLSADEVDVEFLPLIYEILRGIERESLDTAQKPRESQDTSLKVVELHKKLNQVREQVRKLPGIDYNREDQLKQLDHLRKQLRLKRELLLKYQEAEVTFSIKSSGFTMDMPNDSNSTMNKLKELLLSSQFGEARALLKDPSFIESAINYPEDLFGILTGFISPQNQGLNPALVETCQEMMKTFVEDLSDPDVTHLVLLDFLNSTENHILFVVMLQCVDTCLQRMKKARALRESLTSIQVALSDLSLCEREQIERLFIETSKFCWRIIDNIDEEDSKEAEKQKQCLATFLLSWLLNDDLPRSTLDESIKALAQVLPHLGHPLAYLNEAGRWRKKKGATLHLDQVESHCCYGVLYYNIFHHGVCYDSFPQVYSQQFLFVRLGALCSSLLSSQKELEEKGISLLKYIVDRVDPGSIPHTALSSEHYTCLFLGLSHVMLECKDEKLRADTPVIFRKFIMAFNDKGQHLILLHGYQTMKDQSVRGYMVTVTKDLVVAYNQSSDYFMRRLPDLLYLMLTLPKEVRSNLHMNVSTVLCKLNFLRYLITVDQKPENYAEFRRIAEQFLKHIPDALKKSRESVNELLFDADELNKQESSRTSVEVGGSVLPTPTYEEQVTLR</sequence>
<comment type="similarity">
    <text evidence="2">Belongs to the Mediator complex subunit 9 family.</text>
</comment>
<organism evidence="11 12">
    <name type="scientific">Cloeon dipterum</name>
    <dbReference type="NCBI Taxonomy" id="197152"/>
    <lineage>
        <taxon>Eukaryota</taxon>
        <taxon>Metazoa</taxon>
        <taxon>Ecdysozoa</taxon>
        <taxon>Arthropoda</taxon>
        <taxon>Hexapoda</taxon>
        <taxon>Insecta</taxon>
        <taxon>Pterygota</taxon>
        <taxon>Palaeoptera</taxon>
        <taxon>Ephemeroptera</taxon>
        <taxon>Pisciforma</taxon>
        <taxon>Baetidae</taxon>
        <taxon>Cloeon</taxon>
    </lineage>
</organism>
<dbReference type="GO" id="GO:0016592">
    <property type="term" value="C:mediator complex"/>
    <property type="evidence" value="ECO:0007669"/>
    <property type="project" value="InterPro"/>
</dbReference>
<dbReference type="Pfam" id="PF08568">
    <property type="entry name" value="Kinetochor_Ybp2"/>
    <property type="match status" value="1"/>
</dbReference>
<name>A0A8S1BT61_9INSE</name>
<evidence type="ECO:0000256" key="2">
    <source>
        <dbReference type="ARBA" id="ARBA00008089"/>
    </source>
</evidence>
<evidence type="ECO:0000256" key="3">
    <source>
        <dbReference type="ARBA" id="ARBA00020636"/>
    </source>
</evidence>
<evidence type="ECO:0000256" key="6">
    <source>
        <dbReference type="ARBA" id="ARBA00023159"/>
    </source>
</evidence>
<keyword evidence="5" id="KW-0175">Coiled coil</keyword>
<dbReference type="PANTHER" id="PTHR20844">
    <property type="entry name" value="MEDIATOR OF RNA POLYMERASE II TRANSCRIPTION, SUBUNIT 9"/>
    <property type="match status" value="1"/>
</dbReference>
<keyword evidence="6" id="KW-0010">Activator</keyword>
<dbReference type="OrthoDB" id="5950777at2759"/>
<reference evidence="11 12" key="1">
    <citation type="submission" date="2020-04" db="EMBL/GenBank/DDBJ databases">
        <authorList>
            <person name="Alioto T."/>
            <person name="Alioto T."/>
            <person name="Gomez Garrido J."/>
        </authorList>
    </citation>
    <scope>NUCLEOTIDE SEQUENCE [LARGE SCALE GENOMIC DNA]</scope>
</reference>
<dbReference type="InterPro" id="IPR013877">
    <property type="entry name" value="YAP-bd/ALF4/Glomulin"/>
</dbReference>
<dbReference type="InterPro" id="IPR011425">
    <property type="entry name" value="Med9"/>
</dbReference>
<evidence type="ECO:0000256" key="5">
    <source>
        <dbReference type="ARBA" id="ARBA00023054"/>
    </source>
</evidence>
<evidence type="ECO:0000256" key="7">
    <source>
        <dbReference type="ARBA" id="ARBA00023163"/>
    </source>
</evidence>
<keyword evidence="12" id="KW-1185">Reference proteome</keyword>
<proteinExistence type="inferred from homology"/>
<evidence type="ECO:0000256" key="1">
    <source>
        <dbReference type="ARBA" id="ARBA00004123"/>
    </source>
</evidence>
<keyword evidence="7" id="KW-0804">Transcription</keyword>
<keyword evidence="4" id="KW-0805">Transcription regulation</keyword>
<evidence type="ECO:0000256" key="4">
    <source>
        <dbReference type="ARBA" id="ARBA00023015"/>
    </source>
</evidence>
<evidence type="ECO:0000256" key="10">
    <source>
        <dbReference type="ARBA" id="ARBA00031260"/>
    </source>
</evidence>
<dbReference type="Proteomes" id="UP000494165">
    <property type="component" value="Unassembled WGS sequence"/>
</dbReference>
<comment type="caution">
    <text evidence="11">The sequence shown here is derived from an EMBL/GenBank/DDBJ whole genome shotgun (WGS) entry which is preliminary data.</text>
</comment>
<dbReference type="SUPFAM" id="SSF140718">
    <property type="entry name" value="Mediator hinge subcomplex-like"/>
    <property type="match status" value="1"/>
</dbReference>
<evidence type="ECO:0000313" key="11">
    <source>
        <dbReference type="EMBL" id="CAB3359757.1"/>
    </source>
</evidence>
<evidence type="ECO:0000256" key="9">
    <source>
        <dbReference type="ARBA" id="ARBA00025687"/>
    </source>
</evidence>
<dbReference type="InterPro" id="IPR039242">
    <property type="entry name" value="MED9_metazoa"/>
</dbReference>
<dbReference type="GO" id="GO:0006357">
    <property type="term" value="P:regulation of transcription by RNA polymerase II"/>
    <property type="evidence" value="ECO:0007669"/>
    <property type="project" value="InterPro"/>
</dbReference>
<comment type="subcellular location">
    <subcellularLocation>
        <location evidence="1">Nucleus</location>
    </subcellularLocation>
</comment>